<comment type="subcellular location">
    <subcellularLocation>
        <location evidence="1">Nucleus</location>
    </subcellularLocation>
</comment>
<evidence type="ECO:0000256" key="5">
    <source>
        <dbReference type="ARBA" id="ARBA00023015"/>
    </source>
</evidence>
<dbReference type="SMART" id="SM00614">
    <property type="entry name" value="ZnF_BED"/>
    <property type="match status" value="1"/>
</dbReference>
<comment type="caution">
    <text evidence="9">The sequence shown here is derived from an EMBL/GenBank/DDBJ whole genome shotgun (WGS) entry which is preliminary data.</text>
</comment>
<dbReference type="InterPro" id="IPR052035">
    <property type="entry name" value="ZnF_BED_domain_contain"/>
</dbReference>
<dbReference type="InterPro" id="IPR036236">
    <property type="entry name" value="Znf_C2H2_sf"/>
</dbReference>
<dbReference type="PANTHER" id="PTHR46481">
    <property type="entry name" value="ZINC FINGER BED DOMAIN-CONTAINING PROTEIN 4"/>
    <property type="match status" value="1"/>
</dbReference>
<dbReference type="GO" id="GO:0005634">
    <property type="term" value="C:nucleus"/>
    <property type="evidence" value="ECO:0007669"/>
    <property type="project" value="UniProtKB-SubCell"/>
</dbReference>
<keyword evidence="2" id="KW-0479">Metal-binding</keyword>
<keyword evidence="6" id="KW-0804">Transcription</keyword>
<dbReference type="EMBL" id="JBDFQZ010000009">
    <property type="protein sequence ID" value="KAK9689969.1"/>
    <property type="molecule type" value="Genomic_DNA"/>
</dbReference>
<reference evidence="9" key="1">
    <citation type="submission" date="2024-03" db="EMBL/GenBank/DDBJ databases">
        <title>WGS assembly of Saponaria officinalis var. Norfolk2.</title>
        <authorList>
            <person name="Jenkins J."/>
            <person name="Shu S."/>
            <person name="Grimwood J."/>
            <person name="Barry K."/>
            <person name="Goodstein D."/>
            <person name="Schmutz J."/>
            <person name="Leebens-Mack J."/>
            <person name="Osbourn A."/>
        </authorList>
    </citation>
    <scope>NUCLEOTIDE SEQUENCE [LARGE SCALE GENOMIC DNA]</scope>
    <source>
        <strain evidence="9">JIC</strain>
    </source>
</reference>
<evidence type="ECO:0000259" key="8">
    <source>
        <dbReference type="Pfam" id="PF02892"/>
    </source>
</evidence>
<dbReference type="InterPro" id="IPR003656">
    <property type="entry name" value="Znf_BED"/>
</dbReference>
<dbReference type="GO" id="GO:0008270">
    <property type="term" value="F:zinc ion binding"/>
    <property type="evidence" value="ECO:0007669"/>
    <property type="project" value="UniProtKB-KW"/>
</dbReference>
<keyword evidence="4" id="KW-0862">Zinc</keyword>
<evidence type="ECO:0000256" key="7">
    <source>
        <dbReference type="ARBA" id="ARBA00023242"/>
    </source>
</evidence>
<evidence type="ECO:0000313" key="10">
    <source>
        <dbReference type="Proteomes" id="UP001443914"/>
    </source>
</evidence>
<dbReference type="SUPFAM" id="SSF57667">
    <property type="entry name" value="beta-beta-alpha zinc fingers"/>
    <property type="match status" value="1"/>
</dbReference>
<keyword evidence="10" id="KW-1185">Reference proteome</keyword>
<name>A0AAW1IK11_SAPOF</name>
<keyword evidence="3" id="KW-0863">Zinc-finger</keyword>
<keyword evidence="7" id="KW-0539">Nucleus</keyword>
<evidence type="ECO:0000256" key="1">
    <source>
        <dbReference type="ARBA" id="ARBA00004123"/>
    </source>
</evidence>
<dbReference type="GO" id="GO:0009791">
    <property type="term" value="P:post-embryonic development"/>
    <property type="evidence" value="ECO:0007669"/>
    <property type="project" value="UniProtKB-ARBA"/>
</dbReference>
<accession>A0AAW1IK11</accession>
<feature type="domain" description="BED-type" evidence="8">
    <location>
        <begin position="9"/>
        <end position="48"/>
    </location>
</feature>
<gene>
    <name evidence="9" type="ORF">RND81_09G095000</name>
</gene>
<organism evidence="9 10">
    <name type="scientific">Saponaria officinalis</name>
    <name type="common">Common soapwort</name>
    <name type="synonym">Lychnis saponaria</name>
    <dbReference type="NCBI Taxonomy" id="3572"/>
    <lineage>
        <taxon>Eukaryota</taxon>
        <taxon>Viridiplantae</taxon>
        <taxon>Streptophyta</taxon>
        <taxon>Embryophyta</taxon>
        <taxon>Tracheophyta</taxon>
        <taxon>Spermatophyta</taxon>
        <taxon>Magnoliopsida</taxon>
        <taxon>eudicotyledons</taxon>
        <taxon>Gunneridae</taxon>
        <taxon>Pentapetalae</taxon>
        <taxon>Caryophyllales</taxon>
        <taxon>Caryophyllaceae</taxon>
        <taxon>Caryophylleae</taxon>
        <taxon>Saponaria</taxon>
    </lineage>
</organism>
<dbReference type="GO" id="GO:0003677">
    <property type="term" value="F:DNA binding"/>
    <property type="evidence" value="ECO:0007669"/>
    <property type="project" value="InterPro"/>
</dbReference>
<protein>
    <recommendedName>
        <fullName evidence="8">BED-type domain-containing protein</fullName>
    </recommendedName>
</protein>
<sequence length="194" mass="22516">MKGTKRTSAVWADFVLNKNKQDLKAKCIHCGHIYSAKTKGGTGHLLRHQEICPARNVDERQPSISQFIQKSNPLPFTYSYDDDRLSMSRMVVQTEQSFLYVEGRPFNRYKSSVQPEHKITGRKTVRSDALKQYIQRKAMLISEFASLSCKVNLTSDCWDSGVEYYYICVTAHWVDDEWNLQKTYYWLSTYGISS</sequence>
<proteinExistence type="predicted"/>
<evidence type="ECO:0000256" key="6">
    <source>
        <dbReference type="ARBA" id="ARBA00023163"/>
    </source>
</evidence>
<dbReference type="PANTHER" id="PTHR46481:SF10">
    <property type="entry name" value="ZINC FINGER BED DOMAIN-CONTAINING PROTEIN 39"/>
    <property type="match status" value="1"/>
</dbReference>
<keyword evidence="5" id="KW-0805">Transcription regulation</keyword>
<dbReference type="AlphaFoldDB" id="A0AAW1IK11"/>
<dbReference type="Pfam" id="PF02892">
    <property type="entry name" value="zf-BED"/>
    <property type="match status" value="1"/>
</dbReference>
<evidence type="ECO:0000313" key="9">
    <source>
        <dbReference type="EMBL" id="KAK9689969.1"/>
    </source>
</evidence>
<evidence type="ECO:0000256" key="2">
    <source>
        <dbReference type="ARBA" id="ARBA00022723"/>
    </source>
</evidence>
<evidence type="ECO:0000256" key="3">
    <source>
        <dbReference type="ARBA" id="ARBA00022771"/>
    </source>
</evidence>
<dbReference type="Proteomes" id="UP001443914">
    <property type="component" value="Unassembled WGS sequence"/>
</dbReference>
<evidence type="ECO:0000256" key="4">
    <source>
        <dbReference type="ARBA" id="ARBA00022833"/>
    </source>
</evidence>